<accession>A0A381U0F5</accession>
<keyword evidence="1" id="KW-0472">Membrane</keyword>
<feature type="transmembrane region" description="Helical" evidence="1">
    <location>
        <begin position="205"/>
        <end position="225"/>
    </location>
</feature>
<feature type="transmembrane region" description="Helical" evidence="1">
    <location>
        <begin position="73"/>
        <end position="91"/>
    </location>
</feature>
<sequence length="229" mass="26488">MNESPFILFGYQHLIILALSACFIIFFPLCSKNNFNIKRREQISNWIAYILIIHEASKPFYRTYFFGDLFFTVLPLHLCNLSAFSIATYLLTRRKVFFEIAYFWGLSGGTMALITPELDLAFPDIEWFPYFIGHSMTLMGVFYSIFCHNIHPSRESLKKVILISCGSLAIILIINTLLGPPANYWYLNTKPNADSLMNFMPVPPFHIPIAILIAFGLFYLLNIPYRKKI</sequence>
<keyword evidence="1" id="KW-0812">Transmembrane</keyword>
<keyword evidence="1" id="KW-1133">Transmembrane helix</keyword>
<dbReference type="EMBL" id="UINC01005479">
    <property type="protein sequence ID" value="SVA21589.1"/>
    <property type="molecule type" value="Genomic_DNA"/>
</dbReference>
<feature type="transmembrane region" description="Helical" evidence="1">
    <location>
        <begin position="160"/>
        <end position="178"/>
    </location>
</feature>
<reference evidence="2" key="1">
    <citation type="submission" date="2018-05" db="EMBL/GenBank/DDBJ databases">
        <authorList>
            <person name="Lanie J.A."/>
            <person name="Ng W.-L."/>
            <person name="Kazmierczak K.M."/>
            <person name="Andrzejewski T.M."/>
            <person name="Davidsen T.M."/>
            <person name="Wayne K.J."/>
            <person name="Tettelin H."/>
            <person name="Glass J.I."/>
            <person name="Rusch D."/>
            <person name="Podicherti R."/>
            <person name="Tsui H.-C.T."/>
            <person name="Winkler M.E."/>
        </authorList>
    </citation>
    <scope>NUCLEOTIDE SEQUENCE</scope>
</reference>
<name>A0A381U0F5_9ZZZZ</name>
<dbReference type="NCBIfam" id="TIGR02206">
    <property type="entry name" value="intg_mem_TP0381"/>
    <property type="match status" value="1"/>
</dbReference>
<evidence type="ECO:0000256" key="1">
    <source>
        <dbReference type="SAM" id="Phobius"/>
    </source>
</evidence>
<protein>
    <recommendedName>
        <fullName evidence="3">TIGR02206 family membrane protein</fullName>
    </recommendedName>
</protein>
<feature type="transmembrane region" description="Helical" evidence="1">
    <location>
        <begin position="127"/>
        <end position="148"/>
    </location>
</feature>
<evidence type="ECO:0000313" key="2">
    <source>
        <dbReference type="EMBL" id="SVA21589.1"/>
    </source>
</evidence>
<proteinExistence type="predicted"/>
<feature type="transmembrane region" description="Helical" evidence="1">
    <location>
        <begin position="96"/>
        <end position="115"/>
    </location>
</feature>
<evidence type="ECO:0008006" key="3">
    <source>
        <dbReference type="Google" id="ProtNLM"/>
    </source>
</evidence>
<gene>
    <name evidence="2" type="ORF">METZ01_LOCUS74443</name>
</gene>
<organism evidence="2">
    <name type="scientific">marine metagenome</name>
    <dbReference type="NCBI Taxonomy" id="408172"/>
    <lineage>
        <taxon>unclassified sequences</taxon>
        <taxon>metagenomes</taxon>
        <taxon>ecological metagenomes</taxon>
    </lineage>
</organism>
<feature type="transmembrane region" description="Helical" evidence="1">
    <location>
        <begin position="6"/>
        <end position="31"/>
    </location>
</feature>
<dbReference type="AlphaFoldDB" id="A0A381U0F5"/>
<dbReference type="InterPro" id="IPR011737">
    <property type="entry name" value="CHP02206_TP0381"/>
</dbReference>
<dbReference type="Pfam" id="PF14808">
    <property type="entry name" value="TMEM164"/>
    <property type="match status" value="1"/>
</dbReference>